<proteinExistence type="predicted"/>
<sequence>MKGMHPQAAWINLSSHDLDVRKQAQALESVFDLYWRDVLHLLVGLAYHFPPDLTWLVQDALEGRGPETGRSTQEGAE</sequence>
<gene>
    <name evidence="1" type="ORF">HGMM_F11C09C16</name>
</gene>
<accession>H5SCM2</accession>
<organism evidence="1">
    <name type="scientific">uncultured prokaryote</name>
    <dbReference type="NCBI Taxonomy" id="198431"/>
    <lineage>
        <taxon>unclassified sequences</taxon>
        <taxon>environmental samples</taxon>
    </lineage>
</organism>
<dbReference type="AlphaFoldDB" id="H5SCM2"/>
<dbReference type="EMBL" id="AP011671">
    <property type="protein sequence ID" value="BAL53908.1"/>
    <property type="molecule type" value="Genomic_DNA"/>
</dbReference>
<protein>
    <submittedName>
        <fullName evidence="1">Uncharacterized protein</fullName>
    </submittedName>
</protein>
<reference evidence="1" key="2">
    <citation type="journal article" date="2012" name="PLoS ONE">
        <title>A Deeply Branching Thermophilic Bacterium with an Ancient Acetyl-CoA Pathway Dominates a Subsurface Ecosystem.</title>
        <authorList>
            <person name="Takami H."/>
            <person name="Noguchi H."/>
            <person name="Takaki Y."/>
            <person name="Uchiyama I."/>
            <person name="Toyoda A."/>
            <person name="Nishi S."/>
            <person name="Chee G.-J."/>
            <person name="Arai W."/>
            <person name="Nunoura T."/>
            <person name="Itoh T."/>
            <person name="Hattori M."/>
            <person name="Takai K."/>
        </authorList>
    </citation>
    <scope>NUCLEOTIDE SEQUENCE</scope>
</reference>
<name>H5SCM2_9ZZZZ</name>
<reference evidence="1" key="1">
    <citation type="journal article" date="2005" name="Environ. Microbiol.">
        <title>Genetic and functional properties of uncultivated thermophilic crenarchaeotes from a subsurface gold mine as revealed by analysis of genome fragments.</title>
        <authorList>
            <person name="Nunoura T."/>
            <person name="Hirayama H."/>
            <person name="Takami H."/>
            <person name="Oida H."/>
            <person name="Nishi S."/>
            <person name="Shimamura S."/>
            <person name="Suzuki Y."/>
            <person name="Inagaki F."/>
            <person name="Takai K."/>
            <person name="Nealson K.H."/>
            <person name="Horikoshi K."/>
        </authorList>
    </citation>
    <scope>NUCLEOTIDE SEQUENCE</scope>
</reference>
<evidence type="ECO:0000313" key="1">
    <source>
        <dbReference type="EMBL" id="BAL53908.1"/>
    </source>
</evidence>